<dbReference type="EMBL" id="JAJODE010000024">
    <property type="protein sequence ID" value="MCD4839129.1"/>
    <property type="molecule type" value="Genomic_DNA"/>
</dbReference>
<dbReference type="Proteomes" id="UP001162836">
    <property type="component" value="Unassembled WGS sequence"/>
</dbReference>
<sequence length="66" mass="7685">MLRTILLFMILFVHLSPIQPEAAKNPSQLKAAFVRNDDLWIKIGNKERQITTGEYVRYPKWSPDGQ</sequence>
<reference evidence="1 2" key="1">
    <citation type="journal article" date="2023" name="Antonie Van Leeuwenhoek">
        <title>Unveiling the genomic potential of a novel thermostable glycoside hydrolases producing Neobacillus sedimentimangrovi UE25.</title>
        <authorList>
            <person name="Ejaz U."/>
            <person name="Saleem F."/>
            <person name="Rashid R."/>
            <person name="Hasan K.A."/>
            <person name="Syed M.N."/>
            <person name="Sohail M."/>
        </authorList>
    </citation>
    <scope>NUCLEOTIDE SEQUENCE [LARGE SCALE GENOMIC DNA]</scope>
    <source>
        <strain evidence="1 2">UE25</strain>
    </source>
</reference>
<proteinExistence type="predicted"/>
<organism evidence="1 2">
    <name type="scientific">Neobacillus sedimentimangrovi</name>
    <dbReference type="NCBI Taxonomy" id="2699460"/>
    <lineage>
        <taxon>Bacteria</taxon>
        <taxon>Bacillati</taxon>
        <taxon>Bacillota</taxon>
        <taxon>Bacilli</taxon>
        <taxon>Bacillales</taxon>
        <taxon>Bacillaceae</taxon>
        <taxon>Neobacillus</taxon>
    </lineage>
</organism>
<accession>A0ABS8QLH7</accession>
<comment type="caution">
    <text evidence="1">The sequence shown here is derived from an EMBL/GenBank/DDBJ whole genome shotgun (WGS) entry which is preliminary data.</text>
</comment>
<evidence type="ECO:0008006" key="3">
    <source>
        <dbReference type="Google" id="ProtNLM"/>
    </source>
</evidence>
<evidence type="ECO:0000313" key="2">
    <source>
        <dbReference type="Proteomes" id="UP001162836"/>
    </source>
</evidence>
<keyword evidence="2" id="KW-1185">Reference proteome</keyword>
<gene>
    <name evidence="1" type="ORF">LRS37_09625</name>
</gene>
<dbReference type="RefSeq" id="WP_163183423.1">
    <property type="nucleotide sequence ID" value="NZ_JAAFZF010000017.1"/>
</dbReference>
<protein>
    <recommendedName>
        <fullName evidence="3">Dipeptidylpeptidase IV N-terminal domain-containing protein</fullName>
    </recommendedName>
</protein>
<name>A0ABS8QLH7_9BACI</name>
<evidence type="ECO:0000313" key="1">
    <source>
        <dbReference type="EMBL" id="MCD4839129.1"/>
    </source>
</evidence>